<protein>
    <submittedName>
        <fullName evidence="1">Uncharacterized protein</fullName>
    </submittedName>
</protein>
<evidence type="ECO:0000313" key="2">
    <source>
        <dbReference type="Proteomes" id="UP000054928"/>
    </source>
</evidence>
<dbReference type="RefSeq" id="XP_024579223.1">
    <property type="nucleotide sequence ID" value="XM_024728779.1"/>
</dbReference>
<dbReference type="GeneID" id="36408149"/>
<dbReference type="EMBL" id="CCYD01000645">
    <property type="protein sequence ID" value="CEG42854.1"/>
    <property type="molecule type" value="Genomic_DNA"/>
</dbReference>
<accession>A0A0P1APT1</accession>
<dbReference type="AlphaFoldDB" id="A0A0P1APT1"/>
<name>A0A0P1APT1_PLAHL</name>
<reference evidence="2" key="1">
    <citation type="submission" date="2014-09" db="EMBL/GenBank/DDBJ databases">
        <authorList>
            <person name="Sharma Rahul"/>
            <person name="Thines Marco"/>
        </authorList>
    </citation>
    <scope>NUCLEOTIDE SEQUENCE [LARGE SCALE GENOMIC DNA]</scope>
</reference>
<evidence type="ECO:0000313" key="1">
    <source>
        <dbReference type="EMBL" id="CEG42854.1"/>
    </source>
</evidence>
<organism evidence="1 2">
    <name type="scientific">Plasmopara halstedii</name>
    <name type="common">Downy mildew of sunflower</name>
    <dbReference type="NCBI Taxonomy" id="4781"/>
    <lineage>
        <taxon>Eukaryota</taxon>
        <taxon>Sar</taxon>
        <taxon>Stramenopiles</taxon>
        <taxon>Oomycota</taxon>
        <taxon>Peronosporomycetes</taxon>
        <taxon>Peronosporales</taxon>
        <taxon>Peronosporaceae</taxon>
        <taxon>Plasmopara</taxon>
    </lineage>
</organism>
<dbReference type="Proteomes" id="UP000054928">
    <property type="component" value="Unassembled WGS sequence"/>
</dbReference>
<keyword evidence="2" id="KW-1185">Reference proteome</keyword>
<sequence length="80" mass="8515">MARSLIALLNTTDLSITGGGVALEAFVLLERIPCDSYTGVYNVEWVLVVVVMDDVPFLEIIRSSSVSPTSSIKLIGGDGE</sequence>
<proteinExistence type="predicted"/>